<proteinExistence type="predicted"/>
<dbReference type="Pfam" id="PF20994">
    <property type="entry name" value="CENPU"/>
    <property type="match status" value="1"/>
</dbReference>
<feature type="region of interest" description="Disordered" evidence="2">
    <location>
        <begin position="82"/>
        <end position="166"/>
    </location>
</feature>
<organism evidence="4 5">
    <name type="scientific">Candida maltosa (strain Xu316)</name>
    <name type="common">Yeast</name>
    <dbReference type="NCBI Taxonomy" id="1245528"/>
    <lineage>
        <taxon>Eukaryota</taxon>
        <taxon>Fungi</taxon>
        <taxon>Dikarya</taxon>
        <taxon>Ascomycota</taxon>
        <taxon>Saccharomycotina</taxon>
        <taxon>Pichiomycetes</taxon>
        <taxon>Debaryomycetaceae</taxon>
        <taxon>Candida/Lodderomyces clade</taxon>
        <taxon>Candida</taxon>
    </lineage>
</organism>
<evidence type="ECO:0000256" key="1">
    <source>
        <dbReference type="SAM" id="Coils"/>
    </source>
</evidence>
<accession>M3IRG1</accession>
<feature type="coiled-coil region" evidence="1">
    <location>
        <begin position="418"/>
        <end position="473"/>
    </location>
</feature>
<feature type="compositionally biased region" description="Low complexity" evidence="2">
    <location>
        <begin position="135"/>
        <end position="144"/>
    </location>
</feature>
<evidence type="ECO:0000259" key="3">
    <source>
        <dbReference type="Pfam" id="PF20994"/>
    </source>
</evidence>
<feature type="compositionally biased region" description="Polar residues" evidence="2">
    <location>
        <begin position="83"/>
        <end position="99"/>
    </location>
</feature>
<dbReference type="EMBL" id="AOGT01000813">
    <property type="protein sequence ID" value="EMG49091.1"/>
    <property type="molecule type" value="Genomic_DNA"/>
</dbReference>
<evidence type="ECO:0000313" key="4">
    <source>
        <dbReference type="EMBL" id="EMG49091.1"/>
    </source>
</evidence>
<feature type="region of interest" description="Disordered" evidence="2">
    <location>
        <begin position="208"/>
        <end position="342"/>
    </location>
</feature>
<feature type="compositionally biased region" description="Polar residues" evidence="2">
    <location>
        <begin position="106"/>
        <end position="118"/>
    </location>
</feature>
<feature type="domain" description="Inner kinetochore subunit AME1" evidence="3">
    <location>
        <begin position="389"/>
        <end position="524"/>
    </location>
</feature>
<feature type="compositionally biased region" description="Basic and acidic residues" evidence="2">
    <location>
        <begin position="294"/>
        <end position="304"/>
    </location>
</feature>
<dbReference type="AlphaFoldDB" id="M3IRG1"/>
<reference evidence="4 5" key="1">
    <citation type="submission" date="2013-02" db="EMBL/GenBank/DDBJ databases">
        <title>Genome sequence of Candida maltosa Xu316, a potential industrial strain for xylitol and ethanol production.</title>
        <authorList>
            <person name="Yu J."/>
            <person name="Wang Q."/>
            <person name="Geng X."/>
            <person name="Bao W."/>
            <person name="He P."/>
            <person name="Cai J."/>
        </authorList>
    </citation>
    <scope>NUCLEOTIDE SEQUENCE [LARGE SCALE GENOMIC DNA]</scope>
    <source>
        <strain evidence="5">Xu316</strain>
    </source>
</reference>
<dbReference type="eggNOG" id="KOG4549">
    <property type="taxonomic scope" value="Eukaryota"/>
</dbReference>
<feature type="compositionally biased region" description="Polar residues" evidence="2">
    <location>
        <begin position="242"/>
        <end position="257"/>
    </location>
</feature>
<protein>
    <recommendedName>
        <fullName evidence="3">Inner kinetochore subunit AME1 domain-containing protein</fullName>
    </recommendedName>
</protein>
<keyword evidence="5" id="KW-1185">Reference proteome</keyword>
<sequence length="529" mass="60441">MSDSRISKQNARIRGSSRTIRRVSFNIDPDKPTERFRIGDKRLFKIDARVRGSFRDVHRESFNIDSPRGVTRVSNEFARESLSDWSNMSSRKPSFSSLPLTRRNLETYQPSESSTPTFLKSDPPSRLGNHDIPEFPDFNDNQQQQHDHDLPDFNLSESQEEDNEEDLLGRLSISTSNSINESTFASFSKKVERKTAISSLKTVRETDDLMISDSSPPVPRGKRRSSDESYVDMPDFNKPESVESSPQQPNLDSSLMGATNKRRRNIPTYESSDESSTESIIKVRDPLDSDSDEERIVVPDDEPRRRKQTKSRGSQKQSQSQQQPKKSSIVLPLLANGPDGNPNGIQIDYPTLVNGEARSYAVQRPRLLDVVRFLVNKFEPAVPSSKIALHEEFKDNVLMNIDKIRDMSSSVEDIARNIRNVQIAKERVRQMMLDLRKEHTEVDNNMNLLRLRLKTKKEKADSLKSLLNQLRETKNFIRNPEMTTSSDGDLNNKVHLQLLTLQKVLNPTTGIHAKLQNINQKLEKLDNSL</sequence>
<dbReference type="HOGENOM" id="CLU_472503_0_0_1"/>
<gene>
    <name evidence="4" type="ORF">G210_0220</name>
</gene>
<dbReference type="InterPro" id="IPR048743">
    <property type="entry name" value="AME1"/>
</dbReference>
<feature type="compositionally biased region" description="Low complexity" evidence="2">
    <location>
        <begin position="311"/>
        <end position="328"/>
    </location>
</feature>
<comment type="caution">
    <text evidence="4">The sequence shown here is derived from an EMBL/GenBank/DDBJ whole genome shotgun (WGS) entry which is preliminary data.</text>
</comment>
<evidence type="ECO:0000256" key="2">
    <source>
        <dbReference type="SAM" id="MobiDB-lite"/>
    </source>
</evidence>
<dbReference type="Proteomes" id="UP000011777">
    <property type="component" value="Unassembled WGS sequence"/>
</dbReference>
<name>M3IRG1_CANMX</name>
<evidence type="ECO:0000313" key="5">
    <source>
        <dbReference type="Proteomes" id="UP000011777"/>
    </source>
</evidence>
<dbReference type="OMA" id="VHSAIND"/>
<dbReference type="OrthoDB" id="3995136at2759"/>
<keyword evidence="1" id="KW-0175">Coiled coil</keyword>